<evidence type="ECO:0000313" key="1">
    <source>
        <dbReference type="EMBL" id="KZM25854.1"/>
    </source>
</evidence>
<dbReference type="PANTHER" id="PTHR35040">
    <property type="match status" value="1"/>
</dbReference>
<protein>
    <submittedName>
        <fullName evidence="1">Uncharacterized protein</fullName>
    </submittedName>
</protein>
<evidence type="ECO:0000313" key="2">
    <source>
        <dbReference type="Proteomes" id="UP000076837"/>
    </source>
</evidence>
<keyword evidence="2" id="KW-1185">Reference proteome</keyword>
<name>A0A163INX8_DIDRA</name>
<dbReference type="Proteomes" id="UP000076837">
    <property type="component" value="Unassembled WGS sequence"/>
</dbReference>
<sequence length="432" mass="48640">MRGMQTSIKHGEIVPTSWDLDAAYLNNSMTSPTKPRLSVITSFSSNRDSVKTRNVSNPFSLAIPGRYSQRSSRPISIPLSIRPASSIYSQDQDEAKDKLTPLKPAVIVAERPIRPHPPNRQSKALAAYCKHRNPYSSEKRRFHVTYWKIDDRVLALAITLTLALLTMIGVPLVAVLAQKLIVQLPVNVLVPSYAFPDAGSWSRLYDAIARHQDTKFTIIINPDNGPGNATRPSPEYVDVLNTLEVFPHVQTLGYIRTAGGTRDNATIRAEIATYSGWSNFQDLKLNGIFFDQTPSKDEGSAREYLRNISATVRHSEGFLEPRLVVHNPGCAPDAGLVRYRVDVVVVFEGLYSDLPSREQLKNQSKDLEQHNMHRENFGMLIHSTPSNIGNIGLRKVIDSLRRDTQWLYITDLIEDVYDGYGSLWEQWLSLTW</sequence>
<dbReference type="InterPro" id="IPR021986">
    <property type="entry name" value="Spherulin4"/>
</dbReference>
<comment type="caution">
    <text evidence="1">The sequence shown here is derived from an EMBL/GenBank/DDBJ whole genome shotgun (WGS) entry which is preliminary data.</text>
</comment>
<dbReference type="AlphaFoldDB" id="A0A163INX8"/>
<proteinExistence type="predicted"/>
<reference evidence="1 2" key="1">
    <citation type="journal article" date="2016" name="Sci. Rep.">
        <title>Draft genome sequencing and secretome analysis of fungal phytopathogen Ascochyta rabiei provides insight into the necrotrophic effector repertoire.</title>
        <authorList>
            <person name="Verma S."/>
            <person name="Gazara R.K."/>
            <person name="Nizam S."/>
            <person name="Parween S."/>
            <person name="Chattopadhyay D."/>
            <person name="Verma P.K."/>
        </authorList>
    </citation>
    <scope>NUCLEOTIDE SEQUENCE [LARGE SCALE GENOMIC DNA]</scope>
    <source>
        <strain evidence="1 2">ArDII</strain>
    </source>
</reference>
<dbReference type="Pfam" id="PF12138">
    <property type="entry name" value="Spherulin4"/>
    <property type="match status" value="1"/>
</dbReference>
<dbReference type="EMBL" id="JYNV01000119">
    <property type="protein sequence ID" value="KZM25854.1"/>
    <property type="molecule type" value="Genomic_DNA"/>
</dbReference>
<accession>A0A163INX8</accession>
<gene>
    <name evidence="1" type="ORF">ST47_g2863</name>
</gene>
<organism evidence="1 2">
    <name type="scientific">Didymella rabiei</name>
    <name type="common">Chickpea ascochyta blight fungus</name>
    <name type="synonym">Mycosphaerella rabiei</name>
    <dbReference type="NCBI Taxonomy" id="5454"/>
    <lineage>
        <taxon>Eukaryota</taxon>
        <taxon>Fungi</taxon>
        <taxon>Dikarya</taxon>
        <taxon>Ascomycota</taxon>
        <taxon>Pezizomycotina</taxon>
        <taxon>Dothideomycetes</taxon>
        <taxon>Pleosporomycetidae</taxon>
        <taxon>Pleosporales</taxon>
        <taxon>Pleosporineae</taxon>
        <taxon>Didymellaceae</taxon>
        <taxon>Ascochyta</taxon>
    </lineage>
</organism>
<dbReference type="PANTHER" id="PTHR35040:SF7">
    <property type="entry name" value="FIBRONECTIN TYPE-III DOMAIN-CONTAINING PROTEIN-RELATED"/>
    <property type="match status" value="1"/>
</dbReference>
<dbReference type="OrthoDB" id="5342184at2759"/>